<dbReference type="Proteomes" id="UP000635477">
    <property type="component" value="Unassembled WGS sequence"/>
</dbReference>
<evidence type="ECO:0000256" key="6">
    <source>
        <dbReference type="RuleBase" id="RU003540"/>
    </source>
</evidence>
<dbReference type="GO" id="GO:0001786">
    <property type="term" value="F:phosphatidylserine binding"/>
    <property type="evidence" value="ECO:0007669"/>
    <property type="project" value="TreeGrafter"/>
</dbReference>
<comment type="domain">
    <text evidence="6">A pair of annexin repeats may form one binding site for calcium and phospholipid.</text>
</comment>
<dbReference type="PROSITE" id="PS51897">
    <property type="entry name" value="ANNEXIN_2"/>
    <property type="match status" value="4"/>
</dbReference>
<dbReference type="PANTHER" id="PTHR10502:SF102">
    <property type="entry name" value="ANNEXIN B11"/>
    <property type="match status" value="1"/>
</dbReference>
<gene>
    <name evidence="8" type="ORF">FZEAL_3002</name>
</gene>
<comment type="similarity">
    <text evidence="1 6">Belongs to the annexin family.</text>
</comment>
<feature type="compositionally biased region" description="Pro residues" evidence="7">
    <location>
        <begin position="100"/>
        <end position="111"/>
    </location>
</feature>
<feature type="compositionally biased region" description="Low complexity" evidence="7">
    <location>
        <begin position="47"/>
        <end position="66"/>
    </location>
</feature>
<dbReference type="GO" id="GO:0005634">
    <property type="term" value="C:nucleus"/>
    <property type="evidence" value="ECO:0007669"/>
    <property type="project" value="TreeGrafter"/>
</dbReference>
<feature type="compositionally biased region" description="Low complexity" evidence="7">
    <location>
        <begin position="112"/>
        <end position="121"/>
    </location>
</feature>
<evidence type="ECO:0000256" key="4">
    <source>
        <dbReference type="ARBA" id="ARBA00023216"/>
    </source>
</evidence>
<feature type="compositionally biased region" description="Low complexity" evidence="7">
    <location>
        <begin position="88"/>
        <end position="99"/>
    </location>
</feature>
<keyword evidence="2 6" id="KW-0677">Repeat</keyword>
<evidence type="ECO:0000256" key="7">
    <source>
        <dbReference type="SAM" id="MobiDB-lite"/>
    </source>
</evidence>
<dbReference type="GO" id="GO:0005737">
    <property type="term" value="C:cytoplasm"/>
    <property type="evidence" value="ECO:0007669"/>
    <property type="project" value="TreeGrafter"/>
</dbReference>
<dbReference type="InterPro" id="IPR001464">
    <property type="entry name" value="Annexin"/>
</dbReference>
<dbReference type="OrthoDB" id="37886at2759"/>
<dbReference type="PRINTS" id="PR01813">
    <property type="entry name" value="ANNEXINFUNGI"/>
</dbReference>
<dbReference type="GO" id="GO:0005544">
    <property type="term" value="F:calcium-dependent phospholipid binding"/>
    <property type="evidence" value="ECO:0007669"/>
    <property type="project" value="UniProtKB-KW"/>
</dbReference>
<dbReference type="Pfam" id="PF00191">
    <property type="entry name" value="Annexin"/>
    <property type="match status" value="4"/>
</dbReference>
<dbReference type="FunFam" id="1.10.220.10:FF:000002">
    <property type="entry name" value="Annexin"/>
    <property type="match status" value="1"/>
</dbReference>
<feature type="compositionally biased region" description="Polar residues" evidence="7">
    <location>
        <begin position="35"/>
        <end position="45"/>
    </location>
</feature>
<dbReference type="InterPro" id="IPR018252">
    <property type="entry name" value="Annexin_repeat_CS"/>
</dbReference>
<accession>A0A8H4UPJ8</accession>
<proteinExistence type="inferred from homology"/>
<reference evidence="8" key="2">
    <citation type="submission" date="2020-05" db="EMBL/GenBank/DDBJ databases">
        <authorList>
            <person name="Kim H.-S."/>
            <person name="Proctor R.H."/>
            <person name="Brown D.W."/>
        </authorList>
    </citation>
    <scope>NUCLEOTIDE SEQUENCE</scope>
    <source>
        <strain evidence="8">NRRL 22465</strain>
    </source>
</reference>
<reference evidence="8" key="1">
    <citation type="journal article" date="2020" name="BMC Genomics">
        <title>Correction to: Identification and distribution of gene clusters required for synthesis of sphingolipid metabolism inhibitors in diverse species of the filamentous fungus Fusarium.</title>
        <authorList>
            <person name="Kim H.S."/>
            <person name="Lohmar J.M."/>
            <person name="Busman M."/>
            <person name="Brown D.W."/>
            <person name="Naumann T.A."/>
            <person name="Divon H.H."/>
            <person name="Lysoe E."/>
            <person name="Uhlig S."/>
            <person name="Proctor R.H."/>
        </authorList>
    </citation>
    <scope>NUCLEOTIDE SEQUENCE</scope>
    <source>
        <strain evidence="8">NRRL 22465</strain>
    </source>
</reference>
<keyword evidence="9" id="KW-1185">Reference proteome</keyword>
<dbReference type="PRINTS" id="PR00196">
    <property type="entry name" value="ANNEXIN"/>
</dbReference>
<comment type="caution">
    <text evidence="8">The sequence shown here is derived from an EMBL/GenBank/DDBJ whole genome shotgun (WGS) entry which is preliminary data.</text>
</comment>
<evidence type="ECO:0000313" key="8">
    <source>
        <dbReference type="EMBL" id="KAF4981132.1"/>
    </source>
</evidence>
<dbReference type="GO" id="GO:0005509">
    <property type="term" value="F:calcium ion binding"/>
    <property type="evidence" value="ECO:0007669"/>
    <property type="project" value="InterPro"/>
</dbReference>
<dbReference type="AlphaFoldDB" id="A0A8H4UPJ8"/>
<name>A0A8H4UPJ8_9HYPO</name>
<dbReference type="SMART" id="SM00335">
    <property type="entry name" value="ANX"/>
    <property type="match status" value="4"/>
</dbReference>
<protein>
    <recommendedName>
        <fullName evidence="6">Annexin</fullName>
    </recommendedName>
</protein>
<evidence type="ECO:0000256" key="2">
    <source>
        <dbReference type="ARBA" id="ARBA00022737"/>
    </source>
</evidence>
<feature type="region of interest" description="Disordered" evidence="7">
    <location>
        <begin position="1"/>
        <end position="197"/>
    </location>
</feature>
<dbReference type="InterPro" id="IPR037104">
    <property type="entry name" value="Annexin_sf"/>
</dbReference>
<keyword evidence="3 6" id="KW-0106">Calcium</keyword>
<keyword evidence="5 6" id="KW-0111">Calcium/phospholipid-binding</keyword>
<dbReference type="InterPro" id="IPR009117">
    <property type="entry name" value="ANX14"/>
</dbReference>
<dbReference type="Gene3D" id="1.10.220.10">
    <property type="entry name" value="Annexin"/>
    <property type="match status" value="4"/>
</dbReference>
<dbReference type="InterPro" id="IPR018502">
    <property type="entry name" value="Annexin_repeat"/>
</dbReference>
<dbReference type="SUPFAM" id="SSF47874">
    <property type="entry name" value="Annexin"/>
    <property type="match status" value="1"/>
</dbReference>
<evidence type="ECO:0000313" key="9">
    <source>
        <dbReference type="Proteomes" id="UP000635477"/>
    </source>
</evidence>
<evidence type="ECO:0000256" key="5">
    <source>
        <dbReference type="ARBA" id="ARBA00023302"/>
    </source>
</evidence>
<dbReference type="GO" id="GO:0012506">
    <property type="term" value="C:vesicle membrane"/>
    <property type="evidence" value="ECO:0007669"/>
    <property type="project" value="TreeGrafter"/>
</dbReference>
<evidence type="ECO:0000256" key="1">
    <source>
        <dbReference type="ARBA" id="ARBA00007831"/>
    </source>
</evidence>
<keyword evidence="4 6" id="KW-0041">Annexin</keyword>
<sequence length="506" mass="55773">MYGVPLGQKPTSPRLAPHLTYPSPYELGSNKAKTHQINQNRTSAMSYHGQGYGPPYGQQPQGYGQQYPPPPQQPYGGYHQQPPPGQYPPQQGGYQQPQGHYPPPGGPPPQQQPYGGYQQQQHPPPPQQYGAPPPGQYGAPPPPHGAPPYGHPSPAPPAQYGAPPPQQYGAPPPQQYGAPPTQPTPPSQGYGPPQIIQWDANPDAQALRKAMKGFGTDEKALISILSNKDPAQIEAIRTTYERAHRRNLISDIQSETSSWFEMALVSMARGPLLSDVHNLHDAMTGPGTKELVLNDILLGRSNADIKAIKSAYYHTFHDKLETVVKGDLSMKTERHFLIVLGAQRAEDSAPVVPQQVDDDVMQIYKATEGKMGTDEILVCSILSTRNDNQIRAIVHTYKQKFNKELEKVIKSEFSGHMQDALLFQLRSAADKYMHAARLLEDSMAGMGTKDHLLVARVIRYHWDRNTLANVKGAYQQRYGKSLGSRIKGETSGDYRKAMLAAVGEPW</sequence>
<feature type="compositionally biased region" description="Pro residues" evidence="7">
    <location>
        <begin position="122"/>
        <end position="186"/>
    </location>
</feature>
<evidence type="ECO:0000256" key="3">
    <source>
        <dbReference type="ARBA" id="ARBA00022837"/>
    </source>
</evidence>
<dbReference type="PROSITE" id="PS00223">
    <property type="entry name" value="ANNEXIN_1"/>
    <property type="match status" value="1"/>
</dbReference>
<organism evidence="8 9">
    <name type="scientific">Fusarium zealandicum</name>
    <dbReference type="NCBI Taxonomy" id="1053134"/>
    <lineage>
        <taxon>Eukaryota</taxon>
        <taxon>Fungi</taxon>
        <taxon>Dikarya</taxon>
        <taxon>Ascomycota</taxon>
        <taxon>Pezizomycotina</taxon>
        <taxon>Sordariomycetes</taxon>
        <taxon>Hypocreomycetidae</taxon>
        <taxon>Hypocreales</taxon>
        <taxon>Nectriaceae</taxon>
        <taxon>Fusarium</taxon>
        <taxon>Fusarium staphyleae species complex</taxon>
    </lineage>
</organism>
<dbReference type="EMBL" id="JABEYC010000183">
    <property type="protein sequence ID" value="KAF4981132.1"/>
    <property type="molecule type" value="Genomic_DNA"/>
</dbReference>
<dbReference type="PANTHER" id="PTHR10502">
    <property type="entry name" value="ANNEXIN"/>
    <property type="match status" value="1"/>
</dbReference>
<dbReference type="GO" id="GO:0005886">
    <property type="term" value="C:plasma membrane"/>
    <property type="evidence" value="ECO:0007669"/>
    <property type="project" value="TreeGrafter"/>
</dbReference>
<dbReference type="FunFam" id="1.10.220.10:FF:000005">
    <property type="entry name" value="Annexin"/>
    <property type="match status" value="1"/>
</dbReference>